<feature type="domain" description="Hemerythrin-like" evidence="4">
    <location>
        <begin position="11"/>
        <end position="139"/>
    </location>
</feature>
<dbReference type="GO" id="GO:0046872">
    <property type="term" value="F:metal ion binding"/>
    <property type="evidence" value="ECO:0007669"/>
    <property type="project" value="UniProtKB-KW"/>
</dbReference>
<gene>
    <name evidence="5" type="ORF">SAMN03080606_00082</name>
</gene>
<keyword evidence="3" id="KW-0408">Iron</keyword>
<keyword evidence="2" id="KW-0479">Metal-binding</keyword>
<proteinExistence type="inferred from homology"/>
<dbReference type="NCBIfam" id="TIGR02481">
    <property type="entry name" value="hemeryth_dom"/>
    <property type="match status" value="1"/>
</dbReference>
<dbReference type="AlphaFoldDB" id="A0A1G5ADX8"/>
<dbReference type="InterPro" id="IPR035938">
    <property type="entry name" value="Hemerythrin-like_sf"/>
</dbReference>
<dbReference type="Proteomes" id="UP000198636">
    <property type="component" value="Unassembled WGS sequence"/>
</dbReference>
<dbReference type="InterPro" id="IPR012827">
    <property type="entry name" value="Hemerythrin_metal-bd"/>
</dbReference>
<evidence type="ECO:0000256" key="2">
    <source>
        <dbReference type="ARBA" id="ARBA00022723"/>
    </source>
</evidence>
<protein>
    <submittedName>
        <fullName evidence="5">Hemerythrin</fullName>
    </submittedName>
</protein>
<dbReference type="STRING" id="1120976.SAMN03080606_00082"/>
<dbReference type="OrthoDB" id="9797092at2"/>
<dbReference type="InterPro" id="IPR012312">
    <property type="entry name" value="Hemerythrin-like"/>
</dbReference>
<evidence type="ECO:0000313" key="6">
    <source>
        <dbReference type="Proteomes" id="UP000198636"/>
    </source>
</evidence>
<sequence>MLQWSQSFETGIVDVDKQHQHLVSLLNELNEEVLLQLQYDNYDKIMAILLDLREYTEEHFSIEEKLMKDAMERIIEEDKLAEFWSYFKNHKKQHFEFIGKIKVIFDKDIDEQQEDISIELVAFLMDWLKGHILNIDQKLPLYLNS</sequence>
<dbReference type="NCBIfam" id="NF033749">
    <property type="entry name" value="bact_hemeryth"/>
    <property type="match status" value="1"/>
</dbReference>
<dbReference type="SUPFAM" id="SSF47188">
    <property type="entry name" value="Hemerythrin-like"/>
    <property type="match status" value="1"/>
</dbReference>
<dbReference type="Pfam" id="PF01814">
    <property type="entry name" value="Hemerythrin"/>
    <property type="match status" value="1"/>
</dbReference>
<dbReference type="EMBL" id="FMUS01000001">
    <property type="protein sequence ID" value="SCX76100.1"/>
    <property type="molecule type" value="Genomic_DNA"/>
</dbReference>
<name>A0A1G5ADX8_9FIRM</name>
<keyword evidence="6" id="KW-1185">Reference proteome</keyword>
<evidence type="ECO:0000256" key="3">
    <source>
        <dbReference type="ARBA" id="ARBA00023004"/>
    </source>
</evidence>
<dbReference type="InterPro" id="IPR050669">
    <property type="entry name" value="Hemerythrin"/>
</dbReference>
<comment type="similarity">
    <text evidence="1">Belongs to the hemerythrin family.</text>
</comment>
<evidence type="ECO:0000259" key="4">
    <source>
        <dbReference type="Pfam" id="PF01814"/>
    </source>
</evidence>
<evidence type="ECO:0000256" key="1">
    <source>
        <dbReference type="ARBA" id="ARBA00010587"/>
    </source>
</evidence>
<dbReference type="PANTHER" id="PTHR37164">
    <property type="entry name" value="BACTERIOHEMERYTHRIN"/>
    <property type="match status" value="1"/>
</dbReference>
<evidence type="ECO:0000313" key="5">
    <source>
        <dbReference type="EMBL" id="SCX76100.1"/>
    </source>
</evidence>
<dbReference type="Gene3D" id="1.20.120.50">
    <property type="entry name" value="Hemerythrin-like"/>
    <property type="match status" value="1"/>
</dbReference>
<dbReference type="RefSeq" id="WP_091538666.1">
    <property type="nucleotide sequence ID" value="NZ_FMUS01000001.1"/>
</dbReference>
<dbReference type="CDD" id="cd12107">
    <property type="entry name" value="Hemerythrin"/>
    <property type="match status" value="1"/>
</dbReference>
<reference evidence="5 6" key="1">
    <citation type="submission" date="2016-10" db="EMBL/GenBank/DDBJ databases">
        <authorList>
            <person name="de Groot N.N."/>
        </authorList>
    </citation>
    <scope>NUCLEOTIDE SEQUENCE [LARGE SCALE GENOMIC DNA]</scope>
    <source>
        <strain evidence="5 6">DSM 18978</strain>
    </source>
</reference>
<organism evidence="5 6">
    <name type="scientific">Alkaliphilus peptidifermentans DSM 18978</name>
    <dbReference type="NCBI Taxonomy" id="1120976"/>
    <lineage>
        <taxon>Bacteria</taxon>
        <taxon>Bacillati</taxon>
        <taxon>Bacillota</taxon>
        <taxon>Clostridia</taxon>
        <taxon>Peptostreptococcales</taxon>
        <taxon>Natronincolaceae</taxon>
        <taxon>Alkaliphilus</taxon>
    </lineage>
</organism>
<accession>A0A1G5ADX8</accession>
<dbReference type="PANTHER" id="PTHR37164:SF1">
    <property type="entry name" value="BACTERIOHEMERYTHRIN"/>
    <property type="match status" value="1"/>
</dbReference>